<gene>
    <name evidence="2" type="ORF">KSP40_PGU017036</name>
</gene>
<feature type="compositionally biased region" description="Low complexity" evidence="1">
    <location>
        <begin position="9"/>
        <end position="21"/>
    </location>
</feature>
<accession>A0ABR2MTW2</accession>
<evidence type="ECO:0000256" key="1">
    <source>
        <dbReference type="SAM" id="MobiDB-lite"/>
    </source>
</evidence>
<reference evidence="2 3" key="1">
    <citation type="journal article" date="2022" name="Nat. Plants">
        <title>Genomes of leafy and leafless Platanthera orchids illuminate the evolution of mycoheterotrophy.</title>
        <authorList>
            <person name="Li M.H."/>
            <person name="Liu K.W."/>
            <person name="Li Z."/>
            <person name="Lu H.C."/>
            <person name="Ye Q.L."/>
            <person name="Zhang D."/>
            <person name="Wang J.Y."/>
            <person name="Li Y.F."/>
            <person name="Zhong Z.M."/>
            <person name="Liu X."/>
            <person name="Yu X."/>
            <person name="Liu D.K."/>
            <person name="Tu X.D."/>
            <person name="Liu B."/>
            <person name="Hao Y."/>
            <person name="Liao X.Y."/>
            <person name="Jiang Y.T."/>
            <person name="Sun W.H."/>
            <person name="Chen J."/>
            <person name="Chen Y.Q."/>
            <person name="Ai Y."/>
            <person name="Zhai J.W."/>
            <person name="Wu S.S."/>
            <person name="Zhou Z."/>
            <person name="Hsiao Y.Y."/>
            <person name="Wu W.L."/>
            <person name="Chen Y.Y."/>
            <person name="Lin Y.F."/>
            <person name="Hsu J.L."/>
            <person name="Li C.Y."/>
            <person name="Wang Z.W."/>
            <person name="Zhao X."/>
            <person name="Zhong W.Y."/>
            <person name="Ma X.K."/>
            <person name="Ma L."/>
            <person name="Huang J."/>
            <person name="Chen G.Z."/>
            <person name="Huang M.Z."/>
            <person name="Huang L."/>
            <person name="Peng D.H."/>
            <person name="Luo Y.B."/>
            <person name="Zou S.Q."/>
            <person name="Chen S.P."/>
            <person name="Lan S."/>
            <person name="Tsai W.C."/>
            <person name="Van de Peer Y."/>
            <person name="Liu Z.J."/>
        </authorList>
    </citation>
    <scope>NUCLEOTIDE SEQUENCE [LARGE SCALE GENOMIC DNA]</scope>
    <source>
        <strain evidence="2">Lor288</strain>
    </source>
</reference>
<dbReference type="Proteomes" id="UP001412067">
    <property type="component" value="Unassembled WGS sequence"/>
</dbReference>
<dbReference type="EMBL" id="JBBWWR010000004">
    <property type="protein sequence ID" value="KAK8967652.1"/>
    <property type="molecule type" value="Genomic_DNA"/>
</dbReference>
<sequence length="116" mass="12546">MSPKRKNSSSRSSKGSTGGSSKTVIHLFHNFVFQTTSSGKLQLFDATGSVDIVVPDIFPSFVCQGIHEGDEIDAGRSHAFVMRKKTLAISLMLTIDVVPTETELLSIEELCTSLVT</sequence>
<organism evidence="2 3">
    <name type="scientific">Platanthera guangdongensis</name>
    <dbReference type="NCBI Taxonomy" id="2320717"/>
    <lineage>
        <taxon>Eukaryota</taxon>
        <taxon>Viridiplantae</taxon>
        <taxon>Streptophyta</taxon>
        <taxon>Embryophyta</taxon>
        <taxon>Tracheophyta</taxon>
        <taxon>Spermatophyta</taxon>
        <taxon>Magnoliopsida</taxon>
        <taxon>Liliopsida</taxon>
        <taxon>Asparagales</taxon>
        <taxon>Orchidaceae</taxon>
        <taxon>Orchidoideae</taxon>
        <taxon>Orchideae</taxon>
        <taxon>Orchidinae</taxon>
        <taxon>Platanthera</taxon>
    </lineage>
</organism>
<feature type="region of interest" description="Disordered" evidence="1">
    <location>
        <begin position="1"/>
        <end position="21"/>
    </location>
</feature>
<keyword evidence="3" id="KW-1185">Reference proteome</keyword>
<name>A0ABR2MTW2_9ASPA</name>
<proteinExistence type="predicted"/>
<protein>
    <submittedName>
        <fullName evidence="2">Uncharacterized protein</fullName>
    </submittedName>
</protein>
<evidence type="ECO:0000313" key="2">
    <source>
        <dbReference type="EMBL" id="KAK8967652.1"/>
    </source>
</evidence>
<evidence type="ECO:0000313" key="3">
    <source>
        <dbReference type="Proteomes" id="UP001412067"/>
    </source>
</evidence>
<comment type="caution">
    <text evidence="2">The sequence shown here is derived from an EMBL/GenBank/DDBJ whole genome shotgun (WGS) entry which is preliminary data.</text>
</comment>